<evidence type="ECO:0000256" key="5">
    <source>
        <dbReference type="HAMAP-Rule" id="MF_00182"/>
    </source>
</evidence>
<dbReference type="SUPFAM" id="SSF50486">
    <property type="entry name" value="FMT C-terminal domain-like"/>
    <property type="match status" value="1"/>
</dbReference>
<dbReference type="InterPro" id="IPR044135">
    <property type="entry name" value="Met-tRNA-FMT_C"/>
</dbReference>
<dbReference type="SUPFAM" id="SSF53328">
    <property type="entry name" value="Formyltransferase"/>
    <property type="match status" value="1"/>
</dbReference>
<dbReference type="InterPro" id="IPR005794">
    <property type="entry name" value="Fmt"/>
</dbReference>
<dbReference type="Proteomes" id="UP001424741">
    <property type="component" value="Unassembled WGS sequence"/>
</dbReference>
<gene>
    <name evidence="8" type="primary">fmt_1</name>
    <name evidence="5" type="synonym">fmt</name>
    <name evidence="8" type="ORF">Rhal01_00469</name>
</gene>
<evidence type="ECO:0000259" key="6">
    <source>
        <dbReference type="Pfam" id="PF00551"/>
    </source>
</evidence>
<sequence>MQDKKRILFMGTGDIAIPSFEALLSSNYELVALVTQPDKPVGRKMVMTPPQIKEVALSHGIQVLQPERVRGADELEKIRALAADVIVVMAYGQILPKALLEMPSVACINLHASLLPKFRGASCIQSAIDEGDSETGITVMHVSPRLDEGDIILSSKVAIGSATTGGQLHDELAAVAPGAMLRALQELFDGVASRTAQDDSLASYSPKLLREHGQINWGSSAEQIERRVRAYEPWPGTYTCFQDAKGRTKRIKIFPGLDIVSGLSGEPGEVLKLDGELIVACGSGSVRVHELQVEGSRRMGVEDFLKASPLSVGDKLFSLA</sequence>
<dbReference type="InterPro" id="IPR002376">
    <property type="entry name" value="Formyl_transf_N"/>
</dbReference>
<dbReference type="PANTHER" id="PTHR11138">
    <property type="entry name" value="METHIONYL-TRNA FORMYLTRANSFERASE"/>
    <property type="match status" value="1"/>
</dbReference>
<dbReference type="Pfam" id="PF00551">
    <property type="entry name" value="Formyl_trans_N"/>
    <property type="match status" value="1"/>
</dbReference>
<dbReference type="InterPro" id="IPR036477">
    <property type="entry name" value="Formyl_transf_N_sf"/>
</dbReference>
<comment type="caution">
    <text evidence="8">The sequence shown here is derived from an EMBL/GenBank/DDBJ whole genome shotgun (WGS) entry which is preliminary data.</text>
</comment>
<dbReference type="HAMAP" id="MF_00182">
    <property type="entry name" value="Formyl_trans"/>
    <property type="match status" value="1"/>
</dbReference>
<evidence type="ECO:0000313" key="8">
    <source>
        <dbReference type="EMBL" id="GAA5494309.1"/>
    </source>
</evidence>
<dbReference type="PANTHER" id="PTHR11138:SF5">
    <property type="entry name" value="METHIONYL-TRNA FORMYLTRANSFERASE, MITOCHONDRIAL"/>
    <property type="match status" value="1"/>
</dbReference>
<accession>A0ABP9UV17</accession>
<comment type="similarity">
    <text evidence="1 5">Belongs to the Fmt family.</text>
</comment>
<dbReference type="Gene3D" id="3.40.50.12230">
    <property type="match status" value="1"/>
</dbReference>
<dbReference type="RefSeq" id="WP_346187294.1">
    <property type="nucleotide sequence ID" value="NZ_BAABRL010000001.1"/>
</dbReference>
<dbReference type="Pfam" id="PF02911">
    <property type="entry name" value="Formyl_trans_C"/>
    <property type="match status" value="1"/>
</dbReference>
<dbReference type="EMBL" id="BAABRL010000001">
    <property type="protein sequence ID" value="GAA5494309.1"/>
    <property type="molecule type" value="Genomic_DNA"/>
</dbReference>
<dbReference type="InterPro" id="IPR005793">
    <property type="entry name" value="Formyl_trans_C"/>
</dbReference>
<dbReference type="InterPro" id="IPR011034">
    <property type="entry name" value="Formyl_transferase-like_C_sf"/>
</dbReference>
<keyword evidence="9" id="KW-1185">Reference proteome</keyword>
<organism evidence="8 9">
    <name type="scientific">Rubritalea halochordaticola</name>
    <dbReference type="NCBI Taxonomy" id="714537"/>
    <lineage>
        <taxon>Bacteria</taxon>
        <taxon>Pseudomonadati</taxon>
        <taxon>Verrucomicrobiota</taxon>
        <taxon>Verrucomicrobiia</taxon>
        <taxon>Verrucomicrobiales</taxon>
        <taxon>Rubritaleaceae</taxon>
        <taxon>Rubritalea</taxon>
    </lineage>
</organism>
<keyword evidence="3 5" id="KW-0808">Transferase</keyword>
<evidence type="ECO:0000313" key="9">
    <source>
        <dbReference type="Proteomes" id="UP001424741"/>
    </source>
</evidence>
<dbReference type="EC" id="2.1.2.9" evidence="2 5"/>
<evidence type="ECO:0000256" key="4">
    <source>
        <dbReference type="ARBA" id="ARBA00022917"/>
    </source>
</evidence>
<feature type="domain" description="Formyl transferase N-terminal" evidence="6">
    <location>
        <begin position="6"/>
        <end position="184"/>
    </location>
</feature>
<evidence type="ECO:0000256" key="3">
    <source>
        <dbReference type="ARBA" id="ARBA00022679"/>
    </source>
</evidence>
<dbReference type="CDD" id="cd08704">
    <property type="entry name" value="Met_tRNA_FMT_C"/>
    <property type="match status" value="1"/>
</dbReference>
<keyword evidence="4 5" id="KW-0648">Protein biosynthesis</keyword>
<name>A0ABP9UV17_9BACT</name>
<dbReference type="NCBIfam" id="TIGR00460">
    <property type="entry name" value="fmt"/>
    <property type="match status" value="1"/>
</dbReference>
<evidence type="ECO:0000256" key="1">
    <source>
        <dbReference type="ARBA" id="ARBA00010699"/>
    </source>
</evidence>
<proteinExistence type="inferred from homology"/>
<feature type="binding site" evidence="5">
    <location>
        <begin position="113"/>
        <end position="116"/>
    </location>
    <ligand>
        <name>(6S)-5,6,7,8-tetrahydrofolate</name>
        <dbReference type="ChEBI" id="CHEBI:57453"/>
    </ligand>
</feature>
<feature type="domain" description="Formyl transferase C-terminal" evidence="7">
    <location>
        <begin position="210"/>
        <end position="307"/>
    </location>
</feature>
<comment type="function">
    <text evidence="5">Attaches a formyl group to the free amino group of methionyl-tRNA(fMet). The formyl group appears to play a dual role in the initiator identity of N-formylmethionyl-tRNA by promoting its recognition by IF2 and preventing the misappropriation of this tRNA by the elongation apparatus.</text>
</comment>
<dbReference type="InterPro" id="IPR041711">
    <property type="entry name" value="Met-tRNA-FMT_N"/>
</dbReference>
<evidence type="ECO:0000259" key="7">
    <source>
        <dbReference type="Pfam" id="PF02911"/>
    </source>
</evidence>
<protein>
    <recommendedName>
        <fullName evidence="2 5">Methionyl-tRNA formyltransferase</fullName>
        <ecNumber evidence="2 5">2.1.2.9</ecNumber>
    </recommendedName>
</protein>
<dbReference type="CDD" id="cd08646">
    <property type="entry name" value="FMT_core_Met-tRNA-FMT_N"/>
    <property type="match status" value="1"/>
</dbReference>
<evidence type="ECO:0000256" key="2">
    <source>
        <dbReference type="ARBA" id="ARBA00012261"/>
    </source>
</evidence>
<reference evidence="8 9" key="1">
    <citation type="submission" date="2024-02" db="EMBL/GenBank/DDBJ databases">
        <title>Rubritalea halochordaticola NBRC 107102.</title>
        <authorList>
            <person name="Ichikawa N."/>
            <person name="Katano-Makiyama Y."/>
            <person name="Hidaka K."/>
        </authorList>
    </citation>
    <scope>NUCLEOTIDE SEQUENCE [LARGE SCALE GENOMIC DNA]</scope>
    <source>
        <strain evidence="8 9">NBRC 107102</strain>
    </source>
</reference>
<comment type="catalytic activity">
    <reaction evidence="5">
        <text>L-methionyl-tRNA(fMet) + (6R)-10-formyltetrahydrofolate = N-formyl-L-methionyl-tRNA(fMet) + (6S)-5,6,7,8-tetrahydrofolate + H(+)</text>
        <dbReference type="Rhea" id="RHEA:24380"/>
        <dbReference type="Rhea" id="RHEA-COMP:9952"/>
        <dbReference type="Rhea" id="RHEA-COMP:9953"/>
        <dbReference type="ChEBI" id="CHEBI:15378"/>
        <dbReference type="ChEBI" id="CHEBI:57453"/>
        <dbReference type="ChEBI" id="CHEBI:78530"/>
        <dbReference type="ChEBI" id="CHEBI:78844"/>
        <dbReference type="ChEBI" id="CHEBI:195366"/>
        <dbReference type="EC" id="2.1.2.9"/>
    </reaction>
</comment>